<keyword evidence="3" id="KW-0812">Transmembrane</keyword>
<name>A0A7S2FZ30_9STRA</name>
<proteinExistence type="inferred from homology"/>
<evidence type="ECO:0000256" key="1">
    <source>
        <dbReference type="ARBA" id="ARBA00004606"/>
    </source>
</evidence>
<evidence type="ECO:0008006" key="8">
    <source>
        <dbReference type="Google" id="ProtNLM"/>
    </source>
</evidence>
<dbReference type="AlphaFoldDB" id="A0A7S2FZ30"/>
<dbReference type="PANTHER" id="PTHR23033">
    <property type="entry name" value="BETA1,3-GALACTOSYLTRANSFERASE"/>
    <property type="match status" value="1"/>
</dbReference>
<keyword evidence="5" id="KW-1133">Transmembrane helix</keyword>
<dbReference type="InterPro" id="IPR026050">
    <property type="entry name" value="C1GALT1/C1GALT1_chp1"/>
</dbReference>
<dbReference type="GO" id="GO:0016020">
    <property type="term" value="C:membrane"/>
    <property type="evidence" value="ECO:0007669"/>
    <property type="project" value="UniProtKB-SubCell"/>
</dbReference>
<evidence type="ECO:0000313" key="7">
    <source>
        <dbReference type="EMBL" id="CAD9423450.1"/>
    </source>
</evidence>
<gene>
    <name evidence="7" type="ORF">DSPE1174_LOCUS14201</name>
</gene>
<dbReference type="PANTHER" id="PTHR23033:SF14">
    <property type="entry name" value="GLYCOPROTEIN-N-ACETYLGALACTOSAMINE 3-BETA-GALACTOSYLTRANSFERASE 1-RELATED"/>
    <property type="match status" value="1"/>
</dbReference>
<comment type="similarity">
    <text evidence="2">Belongs to the glycosyltransferase 31 family. Beta3-Gal-T subfamily.</text>
</comment>
<accession>A0A7S2FZ30</accession>
<organism evidence="7">
    <name type="scientific">Octactis speculum</name>
    <dbReference type="NCBI Taxonomy" id="3111310"/>
    <lineage>
        <taxon>Eukaryota</taxon>
        <taxon>Sar</taxon>
        <taxon>Stramenopiles</taxon>
        <taxon>Ochrophyta</taxon>
        <taxon>Dictyochophyceae</taxon>
        <taxon>Dictyochales</taxon>
        <taxon>Dictyochaceae</taxon>
        <taxon>Octactis</taxon>
    </lineage>
</organism>
<protein>
    <recommendedName>
        <fullName evidence="8">Hexosyltransferase</fullName>
    </recommendedName>
</protein>
<evidence type="ECO:0000256" key="2">
    <source>
        <dbReference type="ARBA" id="ARBA00006462"/>
    </source>
</evidence>
<evidence type="ECO:0000256" key="5">
    <source>
        <dbReference type="ARBA" id="ARBA00022989"/>
    </source>
</evidence>
<evidence type="ECO:0000256" key="6">
    <source>
        <dbReference type="ARBA" id="ARBA00023136"/>
    </source>
</evidence>
<dbReference type="GO" id="GO:0016263">
    <property type="term" value="F:glycoprotein-N-acetylgalactosamine 3-beta-galactosyltransferase activity"/>
    <property type="evidence" value="ECO:0007669"/>
    <property type="project" value="TreeGrafter"/>
</dbReference>
<dbReference type="EMBL" id="HBGS01028030">
    <property type="protein sequence ID" value="CAD9423450.1"/>
    <property type="molecule type" value="Transcribed_RNA"/>
</dbReference>
<reference evidence="7" key="1">
    <citation type="submission" date="2021-01" db="EMBL/GenBank/DDBJ databases">
        <authorList>
            <person name="Corre E."/>
            <person name="Pelletier E."/>
            <person name="Niang G."/>
            <person name="Scheremetjew M."/>
            <person name="Finn R."/>
            <person name="Kale V."/>
            <person name="Holt S."/>
            <person name="Cochrane G."/>
            <person name="Meng A."/>
            <person name="Brown T."/>
            <person name="Cohen L."/>
        </authorList>
    </citation>
    <scope>NUCLEOTIDE SEQUENCE</scope>
    <source>
        <strain evidence="7">CCMP1381</strain>
    </source>
</reference>
<sequence length="124" mass="14138">MFNSGGSGYVLNQAALDILADNIVKNPQCQPHLRGFFEDVMVARCLKRIAGLVPYDTRDARGRERFLPFTPASHLAYRRNSNDWYTKYSVDLKEGLDCCSEYSISFHYVKGSLMNGIDTLLYRC</sequence>
<comment type="subcellular location">
    <subcellularLocation>
        <location evidence="1">Membrane</location>
        <topology evidence="1">Single-pass type II membrane protein</topology>
    </subcellularLocation>
</comment>
<evidence type="ECO:0000256" key="3">
    <source>
        <dbReference type="ARBA" id="ARBA00022692"/>
    </source>
</evidence>
<keyword evidence="4" id="KW-0735">Signal-anchor</keyword>
<evidence type="ECO:0000256" key="4">
    <source>
        <dbReference type="ARBA" id="ARBA00022968"/>
    </source>
</evidence>
<keyword evidence="6" id="KW-0472">Membrane</keyword>